<reference evidence="2" key="2">
    <citation type="journal article" date="2014" name="Int. J. Syst. Evol. Microbiol.">
        <title>Complete genome of a new Firmicutes species belonging to the dominant human colonic microbiota ('Ruminococcus bicirculans') reveals two chromosomes and a selective capacity to utilize plant glucans.</title>
        <authorList>
            <consortium name="NISC Comparative Sequencing Program"/>
            <person name="Wegmann U."/>
            <person name="Louis P."/>
            <person name="Goesmann A."/>
            <person name="Henrissat B."/>
            <person name="Duncan S.H."/>
            <person name="Flint H.J."/>
        </authorList>
    </citation>
    <scope>NUCLEOTIDE SEQUENCE</scope>
    <source>
        <strain evidence="2">CCM 7403</strain>
    </source>
</reference>
<sequence length="148" mass="16145">MTAIEFQVTFDAHDPGRQALFWAEALGYRLQPPPGDFTSWDDALDAWGVPPEARNSRSAIVPEEGESGPRVFFQQVPEEKSVKNRVHLDLRVAPGLSGDDRAAAHEEAAERLVAAGATVVRRVPPSQEMGDGSFIVMADPEGNEFCLD</sequence>
<dbReference type="KEGG" id="ndp:E2C04_08570"/>
<dbReference type="Pfam" id="PF18029">
    <property type="entry name" value="Glyoxalase_6"/>
    <property type="match status" value="1"/>
</dbReference>
<dbReference type="PANTHER" id="PTHR35908">
    <property type="entry name" value="HYPOTHETICAL FUSION PROTEIN"/>
    <property type="match status" value="1"/>
</dbReference>
<reference evidence="3" key="4">
    <citation type="submission" date="2019-03" db="EMBL/GenBank/DDBJ databases">
        <authorList>
            <person name="Huang Y."/>
        </authorList>
    </citation>
    <scope>NUCLEOTIDE SEQUENCE</scope>
    <source>
        <strain evidence="3">JCM 16608</strain>
    </source>
</reference>
<reference evidence="2" key="5">
    <citation type="submission" date="2024-05" db="EMBL/GenBank/DDBJ databases">
        <authorList>
            <person name="Sun Q."/>
            <person name="Sedlacek I."/>
        </authorList>
    </citation>
    <scope>NUCLEOTIDE SEQUENCE</scope>
    <source>
        <strain evidence="2">CCM 7403</strain>
    </source>
</reference>
<reference evidence="5" key="3">
    <citation type="journal article" date="2019" name="Int. J. Syst. Evol. Microbiol.">
        <title>The Global Catalogue of Microorganisms (GCM) 10K type strain sequencing project: providing services to taxonomists for standard genome sequencing and annotation.</title>
        <authorList>
            <consortium name="The Broad Institute Genomics Platform"/>
            <consortium name="The Broad Institute Genome Sequencing Center for Infectious Disease"/>
            <person name="Wu L."/>
            <person name="Ma J."/>
        </authorList>
    </citation>
    <scope>NUCLEOTIDE SEQUENCE [LARGE SCALE GENOMIC DNA]</scope>
    <source>
        <strain evidence="5">CCM 7403</strain>
    </source>
</reference>
<dbReference type="RefSeq" id="WP_135832288.1">
    <property type="nucleotide sequence ID" value="NZ_BMCK01000004.1"/>
</dbReference>
<gene>
    <name evidence="3" type="ORF">E2C04_08570</name>
    <name evidence="2" type="ORF">GCM10007231_27150</name>
</gene>
<evidence type="ECO:0000259" key="1">
    <source>
        <dbReference type="Pfam" id="PF18029"/>
    </source>
</evidence>
<dbReference type="PANTHER" id="PTHR35908:SF1">
    <property type="entry name" value="CONSERVED PROTEIN"/>
    <property type="match status" value="1"/>
</dbReference>
<dbReference type="InterPro" id="IPR041581">
    <property type="entry name" value="Glyoxalase_6"/>
</dbReference>
<dbReference type="EMBL" id="CP038462">
    <property type="protein sequence ID" value="QCC77242.1"/>
    <property type="molecule type" value="Genomic_DNA"/>
</dbReference>
<dbReference type="Proteomes" id="UP000297025">
    <property type="component" value="Chromosome"/>
</dbReference>
<proteinExistence type="predicted"/>
<evidence type="ECO:0000313" key="2">
    <source>
        <dbReference type="EMBL" id="GGD26297.1"/>
    </source>
</evidence>
<evidence type="ECO:0000313" key="3">
    <source>
        <dbReference type="EMBL" id="QCC77242.1"/>
    </source>
</evidence>
<dbReference type="AlphaFoldDB" id="A0A4P7UAU6"/>
<dbReference type="Proteomes" id="UP000630594">
    <property type="component" value="Unassembled WGS sequence"/>
</dbReference>
<protein>
    <submittedName>
        <fullName evidence="3">VOC family protein</fullName>
    </submittedName>
</protein>
<evidence type="ECO:0000313" key="4">
    <source>
        <dbReference type="Proteomes" id="UP000297025"/>
    </source>
</evidence>
<dbReference type="EMBL" id="BMCK01000004">
    <property type="protein sequence ID" value="GGD26297.1"/>
    <property type="molecule type" value="Genomic_DNA"/>
</dbReference>
<reference evidence="3 4" key="1">
    <citation type="journal article" date="2008" name="Int. J. Syst. Evol. Microbiol.">
        <title>Nocardioides daphniae sp. nov., isolated from Daphnia cucullata (Crustacea: Cladocera).</title>
        <authorList>
            <person name="Toth E.M."/>
            <person name="Keki Z."/>
            <person name="Homonnay Z.G."/>
            <person name="Borsodi A.K."/>
            <person name="Marialigeti K."/>
            <person name="Schumann P."/>
        </authorList>
    </citation>
    <scope>NUCLEOTIDE SEQUENCE [LARGE SCALE GENOMIC DNA]</scope>
    <source>
        <strain evidence="3 4">JCM 16608</strain>
    </source>
</reference>
<name>A0A4P7UAU6_9ACTN</name>
<organism evidence="3 4">
    <name type="scientific">Nocardioides daphniae</name>
    <dbReference type="NCBI Taxonomy" id="402297"/>
    <lineage>
        <taxon>Bacteria</taxon>
        <taxon>Bacillati</taxon>
        <taxon>Actinomycetota</taxon>
        <taxon>Actinomycetes</taxon>
        <taxon>Propionibacteriales</taxon>
        <taxon>Nocardioidaceae</taxon>
        <taxon>Nocardioides</taxon>
    </lineage>
</organism>
<evidence type="ECO:0000313" key="5">
    <source>
        <dbReference type="Proteomes" id="UP000630594"/>
    </source>
</evidence>
<keyword evidence="5" id="KW-1185">Reference proteome</keyword>
<dbReference type="Gene3D" id="3.10.180.10">
    <property type="entry name" value="2,3-Dihydroxybiphenyl 1,2-Dioxygenase, domain 1"/>
    <property type="match status" value="1"/>
</dbReference>
<dbReference type="InterPro" id="IPR029068">
    <property type="entry name" value="Glyas_Bleomycin-R_OHBP_Dase"/>
</dbReference>
<feature type="domain" description="Glyoxalase-like" evidence="1">
    <location>
        <begin position="7"/>
        <end position="147"/>
    </location>
</feature>
<accession>A0A4P7UAU6</accession>
<dbReference type="OrthoDB" id="3823476at2"/>
<dbReference type="SUPFAM" id="SSF54593">
    <property type="entry name" value="Glyoxalase/Bleomycin resistance protein/Dihydroxybiphenyl dioxygenase"/>
    <property type="match status" value="1"/>
</dbReference>